<accession>A0A5N7MVF8</accession>
<keyword evidence="2" id="KW-1185">Reference proteome</keyword>
<proteinExistence type="predicted"/>
<organism evidence="1 2">
    <name type="scientific">Microvirga tunisiensis</name>
    <dbReference type="NCBI Taxonomy" id="2108360"/>
    <lineage>
        <taxon>Bacteria</taxon>
        <taxon>Pseudomonadati</taxon>
        <taxon>Pseudomonadota</taxon>
        <taxon>Alphaproteobacteria</taxon>
        <taxon>Hyphomicrobiales</taxon>
        <taxon>Methylobacteriaceae</taxon>
        <taxon>Microvirga</taxon>
    </lineage>
</organism>
<dbReference type="RefSeq" id="WP_152717484.1">
    <property type="nucleotide sequence ID" value="NZ_VOSJ01000445.1"/>
</dbReference>
<protein>
    <recommendedName>
        <fullName evidence="3">Glutamine amidotransferase</fullName>
    </recommendedName>
</protein>
<name>A0A5N7MVF8_9HYPH</name>
<evidence type="ECO:0000313" key="1">
    <source>
        <dbReference type="EMBL" id="MPR30660.1"/>
    </source>
</evidence>
<evidence type="ECO:0000313" key="2">
    <source>
        <dbReference type="Proteomes" id="UP000403266"/>
    </source>
</evidence>
<reference evidence="1 2" key="1">
    <citation type="journal article" date="2019" name="Syst. Appl. Microbiol.">
        <title>Microvirga tunisiensis sp. nov., a root nodule symbiotic bacterium isolated from Lupinus micranthus and L. luteus grown in Northern Tunisia.</title>
        <authorList>
            <person name="Msaddak A."/>
            <person name="Rejili M."/>
            <person name="Duran D."/>
            <person name="Mars M."/>
            <person name="Palacios J.M."/>
            <person name="Ruiz-Argueso T."/>
            <person name="Rey L."/>
            <person name="Imperial J."/>
        </authorList>
    </citation>
    <scope>NUCLEOTIDE SEQUENCE [LARGE SCALE GENOMIC DNA]</scope>
    <source>
        <strain evidence="1 2">Lmie10</strain>
    </source>
</reference>
<gene>
    <name evidence="1" type="ORF">FS320_38190</name>
</gene>
<evidence type="ECO:0008006" key="3">
    <source>
        <dbReference type="Google" id="ProtNLM"/>
    </source>
</evidence>
<sequence length="108" mass="12093">MFTLEIGGKPIAITDTEEAQAREIFESDEFRQDLTVMTSEGAPLWDGQAPLRIRPASQEEVAAFEAPEFDVDDDDEDEEDDGVFVTFLVPIDHDHEETLAVPPELQSK</sequence>
<dbReference type="OrthoDB" id="8019848at2"/>
<dbReference type="EMBL" id="VOSK01000416">
    <property type="protein sequence ID" value="MPR30660.1"/>
    <property type="molecule type" value="Genomic_DNA"/>
</dbReference>
<dbReference type="Proteomes" id="UP000403266">
    <property type="component" value="Unassembled WGS sequence"/>
</dbReference>
<comment type="caution">
    <text evidence="1">The sequence shown here is derived from an EMBL/GenBank/DDBJ whole genome shotgun (WGS) entry which is preliminary data.</text>
</comment>
<dbReference type="AlphaFoldDB" id="A0A5N7MVF8"/>